<sequence>MPDRRCRKKEGRTLIKEEMKEMKKRHLTCAILAGLLSTWGGQNPAHAGHDENLQFYTLDSIEVTAEQTINQFGDTVTEQSYYRTGGDVKVITREEIEKRHYADLTEAIKRIPGVTFQNPGYRGGEYGYQFYNNGVLINGDSRVVILIDGRRVDNLTSTRIGYNSTKGSKSTGVNLDQLLGIESVDKIEVIKGPGASAYGPDATGGVINIITRKGTVERKGTLDLSTGSWSKHNYSLTLSGTIDENPTFRYFGTVTRTLSGDTEYVDGETGKIGTLGGSHWAEDAVNIRIDKDLTDEQSIKFWYNHKSGKDGYPISTPRLKYWNQDDWERIIFGAAVGQLDSNNALKGGINPNTGNWEPARTLAGDARNPGYANLYALDGKVYNSFSRFRHNDWELKWTFDKDNRMESFVRLYHQNHRYSNRDKYVWGDKKRKDLVQDYRTQFPTGATKEQLKQWISDHLAPFPGGDPAKVQEWLEKTGGKAPEPTSWYEEENHGLQVQYARAIGKNDVIASVTYDKAKNYAKSIRNNGRVTESHTARDSVLAYVQDKIHITPNWDLTPALRYSYYSGYESSTAGDDVQGKGKTNIFTYALNTEYVFDDTLSTYFGWTKILRPLRQGDYTKVDGVFETPLKDERGDAWTLGVRKEFSQHTALAVHYDWTRMSNAIATLPIWNNDDADFSSTAVNAREDKKSFNITFDHAFDKHFSMSASYTHMEDKWMAKPGWVLDPNWGYQSGSDINTQINRLRPQNHYALNLSYEKGKIYTGLLMNWYTGCSPTAFTDSQFLVLDWNFNYSFTPDLTGYLTINNLTNEAYQTSYNSWNGIGSSAMPGRSIMVGARYTF</sequence>
<dbReference type="Proteomes" id="UP000003505">
    <property type="component" value="Unassembled WGS sequence"/>
</dbReference>
<dbReference type="InterPro" id="IPR036942">
    <property type="entry name" value="Beta-barrel_TonB_sf"/>
</dbReference>
<feature type="domain" description="TonB-dependent receptor-like beta-barrel" evidence="12">
    <location>
        <begin position="342"/>
        <end position="806"/>
    </location>
</feature>
<protein>
    <submittedName>
        <fullName evidence="14">TonB-dependent receptor plug domain protein</fullName>
    </submittedName>
</protein>
<keyword evidence="6 11" id="KW-0798">TonB box</keyword>
<dbReference type="GO" id="GO:0015344">
    <property type="term" value="F:siderophore uptake transmembrane transporter activity"/>
    <property type="evidence" value="ECO:0007669"/>
    <property type="project" value="TreeGrafter"/>
</dbReference>
<dbReference type="InterPro" id="IPR039426">
    <property type="entry name" value="TonB-dep_rcpt-like"/>
</dbReference>
<dbReference type="Gene3D" id="2.170.130.10">
    <property type="entry name" value="TonB-dependent receptor, plug domain"/>
    <property type="match status" value="1"/>
</dbReference>
<evidence type="ECO:0000256" key="5">
    <source>
        <dbReference type="ARBA" id="ARBA00022729"/>
    </source>
</evidence>
<evidence type="ECO:0000259" key="13">
    <source>
        <dbReference type="Pfam" id="PF07715"/>
    </source>
</evidence>
<name>C9LXJ2_SELS3</name>
<keyword evidence="5" id="KW-0732">Signal</keyword>
<accession>C9LXJ2</accession>
<dbReference type="PANTHER" id="PTHR30069">
    <property type="entry name" value="TONB-DEPENDENT OUTER MEMBRANE RECEPTOR"/>
    <property type="match status" value="1"/>
</dbReference>
<feature type="domain" description="TonB-dependent receptor plug" evidence="13">
    <location>
        <begin position="84"/>
        <end position="206"/>
    </location>
</feature>
<keyword evidence="7 10" id="KW-0472">Membrane</keyword>
<dbReference type="PROSITE" id="PS52016">
    <property type="entry name" value="TONB_DEPENDENT_REC_3"/>
    <property type="match status" value="1"/>
</dbReference>
<dbReference type="GO" id="GO:0009279">
    <property type="term" value="C:cell outer membrane"/>
    <property type="evidence" value="ECO:0007669"/>
    <property type="project" value="UniProtKB-SubCell"/>
</dbReference>
<proteinExistence type="inferred from homology"/>
<comment type="subcellular location">
    <subcellularLocation>
        <location evidence="1 10">Cell outer membrane</location>
        <topology evidence="1 10">Multi-pass membrane protein</topology>
    </subcellularLocation>
</comment>
<dbReference type="InterPro" id="IPR000531">
    <property type="entry name" value="Beta-barrel_TonB"/>
</dbReference>
<dbReference type="InterPro" id="IPR012910">
    <property type="entry name" value="Plug_dom"/>
</dbReference>
<evidence type="ECO:0000256" key="8">
    <source>
        <dbReference type="ARBA" id="ARBA00023170"/>
    </source>
</evidence>
<dbReference type="STRING" id="546271.Selsp_0487"/>
<evidence type="ECO:0000256" key="2">
    <source>
        <dbReference type="ARBA" id="ARBA00022448"/>
    </source>
</evidence>
<organism evidence="14 15">
    <name type="scientific">Selenomonas sputigena (strain ATCC 35185 / DSM 20758 / CCUG 44933 / VPI D19B-28)</name>
    <dbReference type="NCBI Taxonomy" id="546271"/>
    <lineage>
        <taxon>Bacteria</taxon>
        <taxon>Bacillati</taxon>
        <taxon>Bacillota</taxon>
        <taxon>Negativicutes</taxon>
        <taxon>Selenomonadales</taxon>
        <taxon>Selenomonadaceae</taxon>
        <taxon>Selenomonas</taxon>
    </lineage>
</organism>
<keyword evidence="4 10" id="KW-0812">Transmembrane</keyword>
<dbReference type="InterPro" id="IPR037066">
    <property type="entry name" value="Plug_dom_sf"/>
</dbReference>
<keyword evidence="9 10" id="KW-0998">Cell outer membrane</keyword>
<evidence type="ECO:0000256" key="9">
    <source>
        <dbReference type="ARBA" id="ARBA00023237"/>
    </source>
</evidence>
<dbReference type="AlphaFoldDB" id="C9LXJ2"/>
<dbReference type="PANTHER" id="PTHR30069:SF29">
    <property type="entry name" value="HEMOGLOBIN AND HEMOGLOBIN-HAPTOGLOBIN-BINDING PROTEIN 1-RELATED"/>
    <property type="match status" value="1"/>
</dbReference>
<dbReference type="EMBL" id="ACKP02000049">
    <property type="protein sequence ID" value="EEX76375.1"/>
    <property type="molecule type" value="Genomic_DNA"/>
</dbReference>
<dbReference type="SUPFAM" id="SSF56935">
    <property type="entry name" value="Porins"/>
    <property type="match status" value="1"/>
</dbReference>
<reference evidence="14 15" key="1">
    <citation type="submission" date="2009-09" db="EMBL/GenBank/DDBJ databases">
        <authorList>
            <person name="Weinstock G."/>
            <person name="Sodergren E."/>
            <person name="Clifton S."/>
            <person name="Fulton L."/>
            <person name="Fulton B."/>
            <person name="Courtney L."/>
            <person name="Fronick C."/>
            <person name="Harrison M."/>
            <person name="Strong C."/>
            <person name="Farmer C."/>
            <person name="Delahaunty K."/>
            <person name="Markovic C."/>
            <person name="Hall O."/>
            <person name="Minx P."/>
            <person name="Tomlinson C."/>
            <person name="Mitreva M."/>
            <person name="Nelson J."/>
            <person name="Hou S."/>
            <person name="Wollam A."/>
            <person name="Pepin K.H."/>
            <person name="Johnson M."/>
            <person name="Bhonagiri V."/>
            <person name="Nash W.E."/>
            <person name="Warren W."/>
            <person name="Chinwalla A."/>
            <person name="Mardis E.R."/>
            <person name="Wilson R.K."/>
        </authorList>
    </citation>
    <scope>NUCLEOTIDE SEQUENCE [LARGE SCALE GENOMIC DNA]</scope>
    <source>
        <strain evidence="15">ATCC 35185 / DSM 20758 / VPI D19B-28</strain>
    </source>
</reference>
<evidence type="ECO:0000256" key="1">
    <source>
        <dbReference type="ARBA" id="ARBA00004571"/>
    </source>
</evidence>
<evidence type="ECO:0000256" key="4">
    <source>
        <dbReference type="ARBA" id="ARBA00022692"/>
    </source>
</evidence>
<dbReference type="Gene3D" id="2.40.170.20">
    <property type="entry name" value="TonB-dependent receptor, beta-barrel domain"/>
    <property type="match status" value="1"/>
</dbReference>
<dbReference type="eggNOG" id="COG4771">
    <property type="taxonomic scope" value="Bacteria"/>
</dbReference>
<evidence type="ECO:0000256" key="11">
    <source>
        <dbReference type="RuleBase" id="RU003357"/>
    </source>
</evidence>
<comment type="caution">
    <text evidence="14">The sequence shown here is derived from an EMBL/GenBank/DDBJ whole genome shotgun (WGS) entry which is preliminary data.</text>
</comment>
<evidence type="ECO:0000256" key="7">
    <source>
        <dbReference type="ARBA" id="ARBA00023136"/>
    </source>
</evidence>
<keyword evidence="3 10" id="KW-1134">Transmembrane beta strand</keyword>
<keyword evidence="2 10" id="KW-0813">Transport</keyword>
<evidence type="ECO:0000256" key="3">
    <source>
        <dbReference type="ARBA" id="ARBA00022452"/>
    </source>
</evidence>
<evidence type="ECO:0000259" key="12">
    <source>
        <dbReference type="Pfam" id="PF00593"/>
    </source>
</evidence>
<dbReference type="Pfam" id="PF00593">
    <property type="entry name" value="TonB_dep_Rec_b-barrel"/>
    <property type="match status" value="1"/>
</dbReference>
<evidence type="ECO:0000256" key="10">
    <source>
        <dbReference type="PROSITE-ProRule" id="PRU01360"/>
    </source>
</evidence>
<dbReference type="GO" id="GO:0044718">
    <property type="term" value="P:siderophore transmembrane transport"/>
    <property type="evidence" value="ECO:0007669"/>
    <property type="project" value="TreeGrafter"/>
</dbReference>
<dbReference type="Pfam" id="PF07715">
    <property type="entry name" value="Plug"/>
    <property type="match status" value="1"/>
</dbReference>
<evidence type="ECO:0000313" key="15">
    <source>
        <dbReference type="Proteomes" id="UP000003505"/>
    </source>
</evidence>
<evidence type="ECO:0000256" key="6">
    <source>
        <dbReference type="ARBA" id="ARBA00023077"/>
    </source>
</evidence>
<gene>
    <name evidence="14" type="ORF">SELSPUOL_02200</name>
</gene>
<comment type="similarity">
    <text evidence="10 11">Belongs to the TonB-dependent receptor family.</text>
</comment>
<evidence type="ECO:0000313" key="14">
    <source>
        <dbReference type="EMBL" id="EEX76375.1"/>
    </source>
</evidence>
<keyword evidence="8 14" id="KW-0675">Receptor</keyword>